<keyword evidence="3" id="KW-1185">Reference proteome</keyword>
<dbReference type="KEGG" id="vg:13997378"/>
<feature type="transmembrane region" description="Helical" evidence="1">
    <location>
        <begin position="21"/>
        <end position="39"/>
    </location>
</feature>
<organism evidence="2 3">
    <name type="scientific">Clostridium phage phiMMP04</name>
    <dbReference type="NCBI Taxonomy" id="1204535"/>
    <lineage>
        <taxon>Viruses</taxon>
        <taxon>Duplodnaviria</taxon>
        <taxon>Heunggongvirae</taxon>
        <taxon>Uroviricota</taxon>
        <taxon>Caudoviricetes</taxon>
        <taxon>Sherbrookevirus</taxon>
        <taxon>Sherbrookevirus MMP04</taxon>
    </lineage>
</organism>
<reference evidence="2 3" key="1">
    <citation type="journal article" date="2012" name="Appl. Environ. Microbiol.">
        <title>Evidence of in vivo prophage induction during Clostridium difficile infection.</title>
        <authorList>
            <person name="Meessen-Pinard M."/>
            <person name="Sekulovic O."/>
            <person name="Fortier L.C."/>
        </authorList>
    </citation>
    <scope>NUCLEOTIDE SEQUENCE [LARGE SCALE GENOMIC DNA]</scope>
</reference>
<evidence type="ECO:0000256" key="1">
    <source>
        <dbReference type="SAM" id="Phobius"/>
    </source>
</evidence>
<dbReference type="Proteomes" id="UP000006091">
    <property type="component" value="Segment"/>
</dbReference>
<dbReference type="RefSeq" id="YP_006990585.1">
    <property type="nucleotide sequence ID" value="NC_019422.1"/>
</dbReference>
<accession>J9QD31</accession>
<evidence type="ECO:0000313" key="3">
    <source>
        <dbReference type="Proteomes" id="UP000006091"/>
    </source>
</evidence>
<name>J9QD31_9CAUD</name>
<evidence type="ECO:0000313" key="2">
    <source>
        <dbReference type="EMBL" id="AFO72167.1"/>
    </source>
</evidence>
<dbReference type="GeneID" id="13997378"/>
<keyword evidence="1" id="KW-0812">Transmembrane</keyword>
<gene>
    <name evidence="2" type="ORF">phiMMP04_gp30</name>
</gene>
<sequence length="42" mass="5040">MGRLERSKKKRENKFNIVKKVFSFILLLLNIILAILRILKEL</sequence>
<dbReference type="EMBL" id="JX145342">
    <property type="protein sequence ID" value="AFO72167.1"/>
    <property type="molecule type" value="Genomic_DNA"/>
</dbReference>
<keyword evidence="1" id="KW-1133">Transmembrane helix</keyword>
<keyword evidence="1" id="KW-0472">Membrane</keyword>
<proteinExistence type="predicted"/>
<protein>
    <submittedName>
        <fullName evidence="2">Uncharacterized protein</fullName>
    </submittedName>
</protein>